<organism evidence="1 2">
    <name type="scientific">Brassica cretica</name>
    <name type="common">Mustard</name>
    <dbReference type="NCBI Taxonomy" id="69181"/>
    <lineage>
        <taxon>Eukaryota</taxon>
        <taxon>Viridiplantae</taxon>
        <taxon>Streptophyta</taxon>
        <taxon>Embryophyta</taxon>
        <taxon>Tracheophyta</taxon>
        <taxon>Spermatophyta</taxon>
        <taxon>Magnoliopsida</taxon>
        <taxon>eudicotyledons</taxon>
        <taxon>Gunneridae</taxon>
        <taxon>Pentapetalae</taxon>
        <taxon>rosids</taxon>
        <taxon>malvids</taxon>
        <taxon>Brassicales</taxon>
        <taxon>Brassicaceae</taxon>
        <taxon>Brassiceae</taxon>
        <taxon>Brassica</taxon>
    </lineage>
</organism>
<dbReference type="Proteomes" id="UP000712281">
    <property type="component" value="Unassembled WGS sequence"/>
</dbReference>
<sequence>MKSQRSKKQYVMCGTTFTMINSSSKVGGINEMSLSPPNQLVKRMDKLGPAYYKIFENIDGAECKQRERWVREEDDIACRNVHRWFQSCFFTPWFSLNFSGHVLVLGDLAEMMYYHSNPLQDGSLSKLSTRIKGTVGSTPWSLKDTWHENLMVLLTLDLIHVLPRQHVLQACLLLLVIMEFMSDTVLISVETTTVSTFRSSSCAVAFSRPHVSLVGYFMVSVIVHNEESAFTCPLWVRNNILQTFKTVQWTFFPQLPFQLGLCCDVYNDQFGAAYKTSTGFSHKDIIDLWQEDVFLRQVYTNLQTSSNICKFLPDRHCRTISNDKRLEVEVTLDMKKVHFDNIVISCIFIHWKEVPPDQVPMSICELHAVKVFIFGDKDGLKKGVL</sequence>
<evidence type="ECO:0000313" key="1">
    <source>
        <dbReference type="EMBL" id="KAF2600739.1"/>
    </source>
</evidence>
<evidence type="ECO:0000313" key="2">
    <source>
        <dbReference type="Proteomes" id="UP000712281"/>
    </source>
</evidence>
<protein>
    <submittedName>
        <fullName evidence="1">Uncharacterized protein</fullName>
    </submittedName>
</protein>
<gene>
    <name evidence="1" type="ORF">F2Q68_00011473</name>
</gene>
<proteinExistence type="predicted"/>
<name>A0A8S9L2A4_BRACR</name>
<accession>A0A8S9L2A4</accession>
<reference evidence="1" key="1">
    <citation type="submission" date="2019-12" db="EMBL/GenBank/DDBJ databases">
        <title>Genome sequencing and annotation of Brassica cretica.</title>
        <authorList>
            <person name="Studholme D.J."/>
            <person name="Sarris P.F."/>
        </authorList>
    </citation>
    <scope>NUCLEOTIDE SEQUENCE</scope>
    <source>
        <strain evidence="1">PFS-001/15</strain>
        <tissue evidence="1">Leaf</tissue>
    </source>
</reference>
<dbReference type="AlphaFoldDB" id="A0A8S9L2A4"/>
<comment type="caution">
    <text evidence="1">The sequence shown here is derived from an EMBL/GenBank/DDBJ whole genome shotgun (WGS) entry which is preliminary data.</text>
</comment>
<dbReference type="EMBL" id="QGKW02000717">
    <property type="protein sequence ID" value="KAF2600739.1"/>
    <property type="molecule type" value="Genomic_DNA"/>
</dbReference>